<feature type="region of interest" description="Disordered" evidence="1">
    <location>
        <begin position="1"/>
        <end position="24"/>
    </location>
</feature>
<evidence type="ECO:0000313" key="2">
    <source>
        <dbReference type="EMBL" id="CAK0900412.1"/>
    </source>
</evidence>
<dbReference type="Proteomes" id="UP001189429">
    <property type="component" value="Unassembled WGS sequence"/>
</dbReference>
<organism evidence="2 3">
    <name type="scientific">Prorocentrum cordatum</name>
    <dbReference type="NCBI Taxonomy" id="2364126"/>
    <lineage>
        <taxon>Eukaryota</taxon>
        <taxon>Sar</taxon>
        <taxon>Alveolata</taxon>
        <taxon>Dinophyceae</taxon>
        <taxon>Prorocentrales</taxon>
        <taxon>Prorocentraceae</taxon>
        <taxon>Prorocentrum</taxon>
    </lineage>
</organism>
<keyword evidence="3" id="KW-1185">Reference proteome</keyword>
<accession>A0ABN9XLA7</accession>
<proteinExistence type="predicted"/>
<gene>
    <name evidence="2" type="ORF">PCOR1329_LOCUS77698</name>
</gene>
<feature type="non-terminal residue" evidence="2">
    <location>
        <position position="1"/>
    </location>
</feature>
<dbReference type="EMBL" id="CAUYUJ010020773">
    <property type="protein sequence ID" value="CAK0900412.1"/>
    <property type="molecule type" value="Genomic_DNA"/>
</dbReference>
<sequence>QTQIDTYSQEHLGKTGEAGGRRRSRKHGRLLRLAGFVSSCLCHIGPPEVTAVEFAASGASVRFTTPDLQVRASGWTLGLGSVLQWHGASHFLDAQGGVQCDLMFGVDGADSVTGTVRDSLGTEIGRIWAAGWAPCSATARCCGRAPRQPAPL</sequence>
<protein>
    <submittedName>
        <fullName evidence="2">Uncharacterized protein</fullName>
    </submittedName>
</protein>
<comment type="caution">
    <text evidence="2">The sequence shown here is derived from an EMBL/GenBank/DDBJ whole genome shotgun (WGS) entry which is preliminary data.</text>
</comment>
<name>A0ABN9XLA7_9DINO</name>
<evidence type="ECO:0000256" key="1">
    <source>
        <dbReference type="SAM" id="MobiDB-lite"/>
    </source>
</evidence>
<reference evidence="2" key="1">
    <citation type="submission" date="2023-10" db="EMBL/GenBank/DDBJ databases">
        <authorList>
            <person name="Chen Y."/>
            <person name="Shah S."/>
            <person name="Dougan E. K."/>
            <person name="Thang M."/>
            <person name="Chan C."/>
        </authorList>
    </citation>
    <scope>NUCLEOTIDE SEQUENCE [LARGE SCALE GENOMIC DNA]</scope>
</reference>
<evidence type="ECO:0000313" key="3">
    <source>
        <dbReference type="Proteomes" id="UP001189429"/>
    </source>
</evidence>